<evidence type="ECO:0000256" key="10">
    <source>
        <dbReference type="SAM" id="MobiDB-lite"/>
    </source>
</evidence>
<dbReference type="PROSITE" id="PS00107">
    <property type="entry name" value="PROTEIN_KINASE_ATP"/>
    <property type="match status" value="1"/>
</dbReference>
<dbReference type="Gene3D" id="1.10.510.10">
    <property type="entry name" value="Transferase(Phosphotransferase) domain 1"/>
    <property type="match status" value="1"/>
</dbReference>
<organism evidence="12 13">
    <name type="scientific">Actinomortierella ambigua</name>
    <dbReference type="NCBI Taxonomy" id="1343610"/>
    <lineage>
        <taxon>Eukaryota</taxon>
        <taxon>Fungi</taxon>
        <taxon>Fungi incertae sedis</taxon>
        <taxon>Mucoromycota</taxon>
        <taxon>Mortierellomycotina</taxon>
        <taxon>Mortierellomycetes</taxon>
        <taxon>Mortierellales</taxon>
        <taxon>Mortierellaceae</taxon>
        <taxon>Actinomortierella</taxon>
    </lineage>
</organism>
<evidence type="ECO:0000256" key="2">
    <source>
        <dbReference type="ARBA" id="ARBA00022527"/>
    </source>
</evidence>
<feature type="domain" description="Protein kinase" evidence="11">
    <location>
        <begin position="1099"/>
        <end position="1362"/>
    </location>
</feature>
<dbReference type="GO" id="GO:0004674">
    <property type="term" value="F:protein serine/threonine kinase activity"/>
    <property type="evidence" value="ECO:0007669"/>
    <property type="project" value="UniProtKB-KW"/>
</dbReference>
<dbReference type="PROSITE" id="PS00108">
    <property type="entry name" value="PROTEIN_KINASE_ST"/>
    <property type="match status" value="1"/>
</dbReference>
<dbReference type="OrthoDB" id="6513151at2759"/>
<reference evidence="12" key="1">
    <citation type="journal article" date="2020" name="Fungal Divers.">
        <title>Resolving the Mortierellaceae phylogeny through synthesis of multi-gene phylogenetics and phylogenomics.</title>
        <authorList>
            <person name="Vandepol N."/>
            <person name="Liber J."/>
            <person name="Desiro A."/>
            <person name="Na H."/>
            <person name="Kennedy M."/>
            <person name="Barry K."/>
            <person name="Grigoriev I.V."/>
            <person name="Miller A.N."/>
            <person name="O'Donnell K."/>
            <person name="Stajich J.E."/>
            <person name="Bonito G."/>
        </authorList>
    </citation>
    <scope>NUCLEOTIDE SEQUENCE</scope>
    <source>
        <strain evidence="12">BC1065</strain>
    </source>
</reference>
<feature type="compositionally biased region" description="Polar residues" evidence="10">
    <location>
        <begin position="1471"/>
        <end position="1498"/>
    </location>
</feature>
<feature type="compositionally biased region" description="Low complexity" evidence="10">
    <location>
        <begin position="259"/>
        <end position="273"/>
    </location>
</feature>
<feature type="compositionally biased region" description="Polar residues" evidence="10">
    <location>
        <begin position="69"/>
        <end position="81"/>
    </location>
</feature>
<feature type="region of interest" description="Disordered" evidence="10">
    <location>
        <begin position="365"/>
        <end position="388"/>
    </location>
</feature>
<dbReference type="PROSITE" id="PS50011">
    <property type="entry name" value="PROTEIN_KINASE_DOM"/>
    <property type="match status" value="1"/>
</dbReference>
<feature type="compositionally biased region" description="Low complexity" evidence="10">
    <location>
        <begin position="1059"/>
        <end position="1069"/>
    </location>
</feature>
<feature type="compositionally biased region" description="Basic and acidic residues" evidence="10">
    <location>
        <begin position="812"/>
        <end position="825"/>
    </location>
</feature>
<dbReference type="EC" id="2.7.11.1" evidence="1"/>
<feature type="region of interest" description="Disordered" evidence="10">
    <location>
        <begin position="1"/>
        <end position="88"/>
    </location>
</feature>
<dbReference type="PANTHER" id="PTHR24343">
    <property type="entry name" value="SERINE/THREONINE KINASE"/>
    <property type="match status" value="1"/>
</dbReference>
<keyword evidence="6 9" id="KW-0067">ATP-binding</keyword>
<feature type="compositionally biased region" description="Low complexity" evidence="10">
    <location>
        <begin position="768"/>
        <end position="778"/>
    </location>
</feature>
<dbReference type="Proteomes" id="UP000807716">
    <property type="component" value="Unassembled WGS sequence"/>
</dbReference>
<keyword evidence="3" id="KW-0808">Transferase</keyword>
<sequence>MADSADLAPQAPGFMRASAAQGQQPSEDHSLPPLQPEPLSAPTMSSKQPSGETQHPVSAIPPRLLKRLSSPTGSVSSTATEVSECPGRFELERDQLRYTPPEVSTPDLAAVQNFVSQRRRSSLAQGIPASLLGPDPSDRIASISHQDSSMPLSYPDWMPHVDQETDEAAPTLIRSSPPTSTISSPPTIHLPSPVSAATATMSMPSMTTVISANSHTATDPAALPPLPPTTYPAAAASATAAALPPAPAMIDLSHPADGTPQITQPQQQQQQQQEPRSERQVPITASIEAAEAANVTPISIAADIQGSASAAGHASSANSPPKDVTAGTTEVPAPDNVPSNISDKTEPQVTLSSPQPLQALHQLNRPHPHQEISSKMSSQSNQTYLSAPGRPACVHPGIAGAACAGLTLPPNRSLPISPLALNLTFAKTLTNESEGLSPTRKDRGQEETEGSTPATATTTTTSTTQLPTEAGTPIVHANGPAAAPVESPSIGASSRSKAVTGPMTPAEIDMVLQSAASRLVEAKQEGFVDDTDSPSSDDHPSDTDSTGGVDNNKLIGGRQEGRGAPSSPPTTTAAVAAAATAAAGQPVPTLPRQRSLGVIGSSTSPLNTPSQRQAMSPSPTSQHRMYQHPYESGSGLSAHLHGPTGSLSRTMTDTTDILVSQPVSLSSSRHNSEDEEEHGSGSGVNHQQHHALQSSPHLSPYHHHTHAHQPYQTHGTPPSQSEPSSIEEWTASRRQQQSPLAPTSHSPVAGSKAVLAAATLTKDPTMAQPQPQQQQQQQFSGTASPTVPLPPTVITTTTPSPQRTVSTMSLPVRKEQPPLQAKKEGSPVTQPVPTTTTTGHKGPVAALAAEETSGSTSPSVEAPKPPQRKVSAGPPQPAGPVRQSSSTNLFSMVAAKLEHHKEKEKEKERIKEKERQEKKERKEREKTATTLAGGVGGPYQNGGATSVAATASSNGIGGGKSSLARKKSARETSHGIFHDLKRFFQSSTPVHSTPPLQPISPSSEPTALAMEGHNGNGGHGMAAAGMNGSPSSSLQPSVKSSKKSLLNHVTGGVAGGERSSSNSPGATSSPKPPSVGGKGGAGEGSHGNSIETDLRKKYGKLGKVLGRGAGGTVRILSRSSDHKVFAIKQFRKRRPNESERSYVKKVTSEYCLGSTFHHQNIIETLDIVKESDSYYEVMEFAKYELFTCVMSGLMGRDEVACCFKGIVNGVAYLHEMGVAHRDLKLDNCVMNERGIVKLIDFGCSMVYQLPFEKKIQMARGISGSDPYIAPEVFLQDQYDPRLADVWSVGIIFLCMTLRRFPWRIPRSDQDPSFQAFVKGDGTGKLRLLKLLPRESRPIMSKILEVDPKKRALIADVLADPWIHGIDHCTVDYMSPRHPHHLGDDGTVAHNPIEGMNPLPPSAHESDNGKSDVGSSVGSLHRTAVYKAQQQQQQQPLSPQPKQRQFDQVDPERIDQRHLSPMMAAIAPPLPTSVSSPNVHSAAPSSRMIQHHPSSSSLRTLKAGSELNMSPLRPLKSDKAL</sequence>
<comment type="catalytic activity">
    <reaction evidence="8">
        <text>L-seryl-[protein] + ATP = O-phospho-L-seryl-[protein] + ADP + H(+)</text>
        <dbReference type="Rhea" id="RHEA:17989"/>
        <dbReference type="Rhea" id="RHEA-COMP:9863"/>
        <dbReference type="Rhea" id="RHEA-COMP:11604"/>
        <dbReference type="ChEBI" id="CHEBI:15378"/>
        <dbReference type="ChEBI" id="CHEBI:29999"/>
        <dbReference type="ChEBI" id="CHEBI:30616"/>
        <dbReference type="ChEBI" id="CHEBI:83421"/>
        <dbReference type="ChEBI" id="CHEBI:456216"/>
        <dbReference type="EC" id="2.7.11.1"/>
    </reaction>
</comment>
<feature type="region of interest" description="Disordered" evidence="10">
    <location>
        <begin position="311"/>
        <end position="353"/>
    </location>
</feature>
<dbReference type="SMART" id="SM00220">
    <property type="entry name" value="S_TKc"/>
    <property type="match status" value="1"/>
</dbReference>
<dbReference type="GO" id="GO:0005524">
    <property type="term" value="F:ATP binding"/>
    <property type="evidence" value="ECO:0007669"/>
    <property type="project" value="UniProtKB-UniRule"/>
</dbReference>
<dbReference type="InterPro" id="IPR011009">
    <property type="entry name" value="Kinase-like_dom_sf"/>
</dbReference>
<evidence type="ECO:0000256" key="7">
    <source>
        <dbReference type="ARBA" id="ARBA00047899"/>
    </source>
</evidence>
<keyword evidence="5" id="KW-0418">Kinase</keyword>
<feature type="compositionally biased region" description="Low complexity" evidence="10">
    <location>
        <begin position="1021"/>
        <end position="1046"/>
    </location>
</feature>
<feature type="binding site" evidence="9">
    <location>
        <position position="1128"/>
    </location>
    <ligand>
        <name>ATP</name>
        <dbReference type="ChEBI" id="CHEBI:30616"/>
    </ligand>
</feature>
<feature type="compositionally biased region" description="Polar residues" evidence="10">
    <location>
        <begin position="732"/>
        <end position="746"/>
    </location>
</feature>
<dbReference type="Pfam" id="PF00069">
    <property type="entry name" value="Pkinase"/>
    <property type="match status" value="1"/>
</dbReference>
<dbReference type="InterPro" id="IPR017441">
    <property type="entry name" value="Protein_kinase_ATP_BS"/>
</dbReference>
<feature type="compositionally biased region" description="Low complexity" evidence="10">
    <location>
        <begin position="827"/>
        <end position="838"/>
    </location>
</feature>
<feature type="region of interest" description="Disordered" evidence="10">
    <location>
        <begin position="248"/>
        <end position="281"/>
    </location>
</feature>
<keyword evidence="2" id="KW-0723">Serine/threonine-protein kinase</keyword>
<feature type="compositionally biased region" description="Polar residues" evidence="10">
    <location>
        <begin position="600"/>
        <end position="624"/>
    </location>
</feature>
<feature type="compositionally biased region" description="Polar residues" evidence="10">
    <location>
        <begin position="337"/>
        <end position="353"/>
    </location>
</feature>
<evidence type="ECO:0000313" key="12">
    <source>
        <dbReference type="EMBL" id="KAG0253029.1"/>
    </source>
</evidence>
<evidence type="ECO:0000256" key="5">
    <source>
        <dbReference type="ARBA" id="ARBA00022777"/>
    </source>
</evidence>
<feature type="compositionally biased region" description="Low complexity" evidence="10">
    <location>
        <begin position="1428"/>
        <end position="1442"/>
    </location>
</feature>
<feature type="compositionally biased region" description="Polar residues" evidence="10">
    <location>
        <begin position="684"/>
        <end position="697"/>
    </location>
</feature>
<evidence type="ECO:0000256" key="1">
    <source>
        <dbReference type="ARBA" id="ARBA00012513"/>
    </source>
</evidence>
<keyword evidence="13" id="KW-1185">Reference proteome</keyword>
<evidence type="ECO:0000256" key="8">
    <source>
        <dbReference type="ARBA" id="ARBA00048679"/>
    </source>
</evidence>
<feature type="region of interest" description="Disordered" evidence="10">
    <location>
        <begin position="764"/>
        <end position="1090"/>
    </location>
</feature>
<feature type="region of interest" description="Disordered" evidence="10">
    <location>
        <begin position="1466"/>
        <end position="1520"/>
    </location>
</feature>
<dbReference type="InterPro" id="IPR000719">
    <property type="entry name" value="Prot_kinase_dom"/>
</dbReference>
<dbReference type="InterPro" id="IPR008271">
    <property type="entry name" value="Ser/Thr_kinase_AS"/>
</dbReference>
<feature type="compositionally biased region" description="Gly residues" evidence="10">
    <location>
        <begin position="1076"/>
        <end position="1085"/>
    </location>
</feature>
<accession>A0A9P6TZC4</accession>
<evidence type="ECO:0000256" key="6">
    <source>
        <dbReference type="ARBA" id="ARBA00022840"/>
    </source>
</evidence>
<comment type="caution">
    <text evidence="12">The sequence shown here is derived from an EMBL/GenBank/DDBJ whole genome shotgun (WGS) entry which is preliminary data.</text>
</comment>
<dbReference type="SUPFAM" id="SSF56112">
    <property type="entry name" value="Protein kinase-like (PK-like)"/>
    <property type="match status" value="1"/>
</dbReference>
<feature type="compositionally biased region" description="Polar residues" evidence="10">
    <location>
        <begin position="371"/>
        <end position="385"/>
    </location>
</feature>
<feature type="region of interest" description="Disordered" evidence="10">
    <location>
        <begin position="431"/>
        <end position="500"/>
    </location>
</feature>
<protein>
    <recommendedName>
        <fullName evidence="1">non-specific serine/threonine protein kinase</fullName>
        <ecNumber evidence="1">2.7.11.1</ecNumber>
    </recommendedName>
</protein>
<feature type="compositionally biased region" description="Low complexity" evidence="10">
    <location>
        <begin position="792"/>
        <end position="807"/>
    </location>
</feature>
<feature type="region of interest" description="Disordered" evidence="10">
    <location>
        <begin position="1381"/>
        <end position="1449"/>
    </location>
</feature>
<evidence type="ECO:0000256" key="4">
    <source>
        <dbReference type="ARBA" id="ARBA00022741"/>
    </source>
</evidence>
<feature type="region of interest" description="Disordered" evidence="10">
    <location>
        <begin position="123"/>
        <end position="194"/>
    </location>
</feature>
<evidence type="ECO:0000313" key="13">
    <source>
        <dbReference type="Proteomes" id="UP000807716"/>
    </source>
</evidence>
<comment type="catalytic activity">
    <reaction evidence="7">
        <text>L-threonyl-[protein] + ATP = O-phospho-L-threonyl-[protein] + ADP + H(+)</text>
        <dbReference type="Rhea" id="RHEA:46608"/>
        <dbReference type="Rhea" id="RHEA-COMP:11060"/>
        <dbReference type="Rhea" id="RHEA-COMP:11605"/>
        <dbReference type="ChEBI" id="CHEBI:15378"/>
        <dbReference type="ChEBI" id="CHEBI:30013"/>
        <dbReference type="ChEBI" id="CHEBI:30616"/>
        <dbReference type="ChEBI" id="CHEBI:61977"/>
        <dbReference type="ChEBI" id="CHEBI:456216"/>
        <dbReference type="EC" id="2.7.11.1"/>
    </reaction>
</comment>
<feature type="compositionally biased region" description="Low complexity" evidence="10">
    <location>
        <begin position="941"/>
        <end position="954"/>
    </location>
</feature>
<dbReference type="PANTHER" id="PTHR24343:SF137">
    <property type="entry name" value="SERINE_THREONINE-PROTEIN KINASE HRK1"/>
    <property type="match status" value="1"/>
</dbReference>
<evidence type="ECO:0000256" key="3">
    <source>
        <dbReference type="ARBA" id="ARBA00022679"/>
    </source>
</evidence>
<feature type="compositionally biased region" description="Low complexity" evidence="10">
    <location>
        <begin position="450"/>
        <end position="469"/>
    </location>
</feature>
<feature type="compositionally biased region" description="Basic and acidic residues" evidence="10">
    <location>
        <begin position="969"/>
        <end position="982"/>
    </location>
</feature>
<feature type="compositionally biased region" description="Low complexity" evidence="10">
    <location>
        <begin position="170"/>
        <end position="194"/>
    </location>
</feature>
<proteinExistence type="predicted"/>
<feature type="compositionally biased region" description="Low complexity" evidence="10">
    <location>
        <begin position="563"/>
        <end position="587"/>
    </location>
</feature>
<feature type="compositionally biased region" description="Low complexity" evidence="10">
    <location>
        <begin position="717"/>
        <end position="728"/>
    </location>
</feature>
<evidence type="ECO:0000259" key="11">
    <source>
        <dbReference type="PROSITE" id="PS50011"/>
    </source>
</evidence>
<name>A0A9P6TZC4_9FUNG</name>
<feature type="compositionally biased region" description="Polar residues" evidence="10">
    <location>
        <begin position="42"/>
        <end position="56"/>
    </location>
</feature>
<feature type="region of interest" description="Disordered" evidence="10">
    <location>
        <begin position="526"/>
        <end position="650"/>
    </location>
</feature>
<evidence type="ECO:0000256" key="9">
    <source>
        <dbReference type="PROSITE-ProRule" id="PRU10141"/>
    </source>
</evidence>
<dbReference type="EMBL" id="JAAAJB010000614">
    <property type="protein sequence ID" value="KAG0253029.1"/>
    <property type="molecule type" value="Genomic_DNA"/>
</dbReference>
<gene>
    <name evidence="12" type="ORF">DFQ27_007718</name>
</gene>
<dbReference type="GO" id="GO:0005829">
    <property type="term" value="C:cytosol"/>
    <property type="evidence" value="ECO:0007669"/>
    <property type="project" value="TreeGrafter"/>
</dbReference>
<feature type="compositionally biased region" description="Basic and acidic residues" evidence="10">
    <location>
        <begin position="896"/>
        <end position="927"/>
    </location>
</feature>
<feature type="region of interest" description="Disordered" evidence="10">
    <location>
        <begin position="662"/>
        <end position="749"/>
    </location>
</feature>
<keyword evidence="4 9" id="KW-0547">Nucleotide-binding</keyword>